<feature type="compositionally biased region" description="Low complexity" evidence="2">
    <location>
        <begin position="173"/>
        <end position="187"/>
    </location>
</feature>
<accession>A4HWE7</accession>
<proteinExistence type="predicted"/>
<name>A4HWE7_LEIIN</name>
<dbReference type="AlphaFoldDB" id="A4HWE7"/>
<dbReference type="OMA" id="IWRRAWA"/>
<evidence type="ECO:0000313" key="3">
    <source>
        <dbReference type="EMBL" id="CAM66772.1"/>
    </source>
</evidence>
<reference evidence="3 4" key="2">
    <citation type="journal article" date="2011" name="Genome Res.">
        <title>Chromosome and gene copy number variation allow major structural change between species and strains of Leishmania.</title>
        <authorList>
            <person name="Rogers M.B."/>
            <person name="Hilley J.D."/>
            <person name="Dickens N.J."/>
            <person name="Wilkes J."/>
            <person name="Bates P.A."/>
            <person name="Depledge D.P."/>
            <person name="Harris D."/>
            <person name="Her Y."/>
            <person name="Herzyk P."/>
            <person name="Imamura H."/>
            <person name="Otto T.D."/>
            <person name="Sanders M."/>
            <person name="Seeger K."/>
            <person name="Dujardin J.C."/>
            <person name="Berriman M."/>
            <person name="Smith D.F."/>
            <person name="Hertz-Fowler C."/>
            <person name="Mottram J.C."/>
        </authorList>
    </citation>
    <scope>NUCLEOTIDE SEQUENCE [LARGE SCALE GENOMIC DNA]</scope>
    <source>
        <strain evidence="3 4">JPCM5</strain>
    </source>
</reference>
<feature type="compositionally biased region" description="Gly residues" evidence="2">
    <location>
        <begin position="162"/>
        <end position="172"/>
    </location>
</feature>
<dbReference type="GeneID" id="5067778"/>
<evidence type="ECO:0000256" key="1">
    <source>
        <dbReference type="SAM" id="Coils"/>
    </source>
</evidence>
<evidence type="ECO:0000313" key="4">
    <source>
        <dbReference type="Proteomes" id="UP000008153"/>
    </source>
</evidence>
<dbReference type="SMR" id="A4HWE7"/>
<evidence type="ECO:0000256" key="2">
    <source>
        <dbReference type="SAM" id="MobiDB-lite"/>
    </source>
</evidence>
<dbReference type="VEuPathDB" id="TriTrypDB:LINF_150012200"/>
<feature type="region of interest" description="Disordered" evidence="2">
    <location>
        <begin position="290"/>
        <end position="322"/>
    </location>
</feature>
<protein>
    <submittedName>
        <fullName evidence="3">Uncharacterized protein</fullName>
    </submittedName>
</protein>
<dbReference type="InParanoid" id="A4HWE7"/>
<dbReference type="RefSeq" id="XP_001464388.1">
    <property type="nucleotide sequence ID" value="XM_001464351.1"/>
</dbReference>
<organism evidence="3 4">
    <name type="scientific">Leishmania infantum</name>
    <dbReference type="NCBI Taxonomy" id="5671"/>
    <lineage>
        <taxon>Eukaryota</taxon>
        <taxon>Discoba</taxon>
        <taxon>Euglenozoa</taxon>
        <taxon>Kinetoplastea</taxon>
        <taxon>Metakinetoplastina</taxon>
        <taxon>Trypanosomatida</taxon>
        <taxon>Trypanosomatidae</taxon>
        <taxon>Leishmaniinae</taxon>
        <taxon>Leishmania</taxon>
    </lineage>
</organism>
<dbReference type="EMBL" id="FR796447">
    <property type="protein sequence ID" value="CAM66772.1"/>
    <property type="molecule type" value="Genomic_DNA"/>
</dbReference>
<feature type="region of interest" description="Disordered" evidence="2">
    <location>
        <begin position="147"/>
        <end position="187"/>
    </location>
</feature>
<sequence length="861" mass="90522">MLVCVMSQRPRTSTDSPKNQTKAAEGTHISFRACVRLPETRTRQARSGNDFDDAAGVHAACVTQRAPHLACPPPPLPNCAHKSTHTYIGSTSPPPPPCVLSSPPLPPPAYSTRVQLLPSTRCPKRALHSHRRLPTHVHQSASVVMWSGGTNAAPPRSASVEGLGGDGGGSSGGNIQPGSAAPAATSASRKWPLRSLFSAGGGSGGLSDADSARQYQLHKKNDTANSDGGRAAAQAMQLSSSSHIIDKGLEAQEHGQQQHVNALVVDQSSRLAPMPGVTQVRQRHGVLVGPAHPRASGASPLARGVRADVEDRGDGDDWGSPANALEQQALPELSTATPPSAPGTAHAADSDDVFVSDVALAHPRHPRASQTAAQALTYTPRRGLPPASVPQQQATAALVTATQNSNATSSWFLAPSPRRGISPTSSLAAYTPAPAGFHSGIRGLRSAYDMSSSGGGARGGREAKGTSADLMKRRKRGFGAVAVLPPTSLSALPSAGAHTADNAELVATALTAQEAERQRLAAEEAERQRLAKAAEAAEQRRSWVHAVQEILEQIADACEADVPTPAEASCSVVYPGAKVTEPIHVARQLLEKARSSEVSSANSLDGDCDVVRNYGTVVRMLAAHTQTAVEREGGECEVDGHRIQRTRQLVLETWQNISVALPGIWRRAWASAMATLCEDKQLSGERSLAALMGREPITLARRTAVALGTLFMQRSSRSDRPLGVSEVHAGVVAGLEAALKSSAATATVSAVSTAPTVAEMPPWAMEIVAVTAEAMVRRDEMIKQQVVDVASTAAAVDDCGNADRAMRRARVQLREGSWTLWYVLRVLGLLAWWEGMLPHLIPCLPPSAQAHTEASATDAWS</sequence>
<dbReference type="eggNOG" id="ENOG502SM6A">
    <property type="taxonomic scope" value="Eukaryota"/>
</dbReference>
<gene>
    <name evidence="3" type="ORF">LINJ_15_0510</name>
</gene>
<dbReference type="KEGG" id="lif:LINJ_15_0510"/>
<dbReference type="Proteomes" id="UP000008153">
    <property type="component" value="Chromosome 15"/>
</dbReference>
<feature type="compositionally biased region" description="Polar residues" evidence="2">
    <location>
        <begin position="9"/>
        <end position="22"/>
    </location>
</feature>
<keyword evidence="4" id="KW-1185">Reference proteome</keyword>
<feature type="coiled-coil region" evidence="1">
    <location>
        <begin position="513"/>
        <end position="540"/>
    </location>
</feature>
<reference evidence="3 4" key="1">
    <citation type="journal article" date="2007" name="Nat. Genet.">
        <title>Comparative genomic analysis of three Leishmania species that cause diverse human disease.</title>
        <authorList>
            <person name="Peacock C.S."/>
            <person name="Seeger K."/>
            <person name="Harris D."/>
            <person name="Murphy L."/>
            <person name="Ruiz J.C."/>
            <person name="Quail M.A."/>
            <person name="Peters N."/>
            <person name="Adlem E."/>
            <person name="Tivey A."/>
            <person name="Aslett M."/>
            <person name="Kerhornou A."/>
            <person name="Ivens A."/>
            <person name="Fraser A."/>
            <person name="Rajandream M.A."/>
            <person name="Carver T."/>
            <person name="Norbertczak H."/>
            <person name="Chillingworth T."/>
            <person name="Hance Z."/>
            <person name="Jagels K."/>
            <person name="Moule S."/>
            <person name="Ormond D."/>
            <person name="Rutter S."/>
            <person name="Squares R."/>
            <person name="Whitehead S."/>
            <person name="Rabbinowitsch E."/>
            <person name="Arrowsmith C."/>
            <person name="White B."/>
            <person name="Thurston S."/>
            <person name="Bringaud F."/>
            <person name="Baldauf S.L."/>
            <person name="Faulconbridge A."/>
            <person name="Jeffares D."/>
            <person name="Depledge D.P."/>
            <person name="Oyola S.O."/>
            <person name="Hilley J.D."/>
            <person name="Brito L.O."/>
            <person name="Tosi L.R."/>
            <person name="Barrell B."/>
            <person name="Cruz A.K."/>
            <person name="Mottram J.C."/>
            <person name="Smith D.F."/>
            <person name="Berriman M."/>
        </authorList>
    </citation>
    <scope>NUCLEOTIDE SEQUENCE [LARGE SCALE GENOMIC DNA]</scope>
    <source>
        <strain evidence="3 4">JPCM5</strain>
    </source>
</reference>
<feature type="region of interest" description="Disordered" evidence="2">
    <location>
        <begin position="1"/>
        <end position="25"/>
    </location>
</feature>
<keyword evidence="1" id="KW-0175">Coiled coil</keyword>